<dbReference type="Proteomes" id="UP001056120">
    <property type="component" value="Linkage Group LG10"/>
</dbReference>
<gene>
    <name evidence="1" type="ORF">L1987_31507</name>
</gene>
<protein>
    <submittedName>
        <fullName evidence="1">Uncharacterized protein</fullName>
    </submittedName>
</protein>
<keyword evidence="2" id="KW-1185">Reference proteome</keyword>
<evidence type="ECO:0000313" key="2">
    <source>
        <dbReference type="Proteomes" id="UP001056120"/>
    </source>
</evidence>
<accession>A0ACB9I760</accession>
<comment type="caution">
    <text evidence="1">The sequence shown here is derived from an EMBL/GenBank/DDBJ whole genome shotgun (WGS) entry which is preliminary data.</text>
</comment>
<evidence type="ECO:0000313" key="1">
    <source>
        <dbReference type="EMBL" id="KAI3803356.1"/>
    </source>
</evidence>
<organism evidence="1 2">
    <name type="scientific">Smallanthus sonchifolius</name>
    <dbReference type="NCBI Taxonomy" id="185202"/>
    <lineage>
        <taxon>Eukaryota</taxon>
        <taxon>Viridiplantae</taxon>
        <taxon>Streptophyta</taxon>
        <taxon>Embryophyta</taxon>
        <taxon>Tracheophyta</taxon>
        <taxon>Spermatophyta</taxon>
        <taxon>Magnoliopsida</taxon>
        <taxon>eudicotyledons</taxon>
        <taxon>Gunneridae</taxon>
        <taxon>Pentapetalae</taxon>
        <taxon>asterids</taxon>
        <taxon>campanulids</taxon>
        <taxon>Asterales</taxon>
        <taxon>Asteraceae</taxon>
        <taxon>Asteroideae</taxon>
        <taxon>Heliantheae alliance</taxon>
        <taxon>Millerieae</taxon>
        <taxon>Smallanthus</taxon>
    </lineage>
</organism>
<sequence>MFKHRKISGCIPQHFLFTKLRSPSKKPSIAGNQSGKMSSKTLIRTGVTLMTRITSPVLHQNPTHKVVPQIFDIKLNPFTPPPFPSLFKLQNPINLIQNDAETLKKACSEGYMYPCGLPSLRFFLPDGDDSSSSEPLLCNKRTYQPSNLRRKRVHGYLVRKSTKGGRRVIARRIAKGRFRITA</sequence>
<dbReference type="EMBL" id="CM042027">
    <property type="protein sequence ID" value="KAI3803356.1"/>
    <property type="molecule type" value="Genomic_DNA"/>
</dbReference>
<reference evidence="1 2" key="2">
    <citation type="journal article" date="2022" name="Mol. Ecol. Resour.">
        <title>The genomes of chicory, endive, great burdock and yacon provide insights into Asteraceae paleo-polyploidization history and plant inulin production.</title>
        <authorList>
            <person name="Fan W."/>
            <person name="Wang S."/>
            <person name="Wang H."/>
            <person name="Wang A."/>
            <person name="Jiang F."/>
            <person name="Liu H."/>
            <person name="Zhao H."/>
            <person name="Xu D."/>
            <person name="Zhang Y."/>
        </authorList>
    </citation>
    <scope>NUCLEOTIDE SEQUENCE [LARGE SCALE GENOMIC DNA]</scope>
    <source>
        <strain evidence="2">cv. Yunnan</strain>
        <tissue evidence="1">Leaves</tissue>
    </source>
</reference>
<name>A0ACB9I760_9ASTR</name>
<proteinExistence type="predicted"/>
<reference evidence="2" key="1">
    <citation type="journal article" date="2022" name="Mol. Ecol. Resour.">
        <title>The genomes of chicory, endive, great burdock and yacon provide insights into Asteraceae palaeo-polyploidization history and plant inulin production.</title>
        <authorList>
            <person name="Fan W."/>
            <person name="Wang S."/>
            <person name="Wang H."/>
            <person name="Wang A."/>
            <person name="Jiang F."/>
            <person name="Liu H."/>
            <person name="Zhao H."/>
            <person name="Xu D."/>
            <person name="Zhang Y."/>
        </authorList>
    </citation>
    <scope>NUCLEOTIDE SEQUENCE [LARGE SCALE GENOMIC DNA]</scope>
    <source>
        <strain evidence="2">cv. Yunnan</strain>
    </source>
</reference>